<evidence type="ECO:0000313" key="7">
    <source>
        <dbReference type="Proteomes" id="UP000434582"/>
    </source>
</evidence>
<dbReference type="InterPro" id="IPR008978">
    <property type="entry name" value="HSP20-like_chaperone"/>
</dbReference>
<dbReference type="PROSITE" id="PS01031">
    <property type="entry name" value="SHSP"/>
    <property type="match status" value="1"/>
</dbReference>
<dbReference type="EMBL" id="WIVE01000001">
    <property type="protein sequence ID" value="MQX35070.1"/>
    <property type="molecule type" value="Genomic_DNA"/>
</dbReference>
<dbReference type="InterPro" id="IPR037913">
    <property type="entry name" value="ACD_IbpA/B"/>
</dbReference>
<reference evidence="6 7" key="1">
    <citation type="submission" date="2019-10" db="EMBL/GenBank/DDBJ databases">
        <title>Draft whole-genome sequence of the purple nonsulfur photosynthetic bacterium Roseospira navarrensis DSM 15114.</title>
        <authorList>
            <person name="Kyndt J.A."/>
            <person name="Meyer T.E."/>
        </authorList>
    </citation>
    <scope>NUCLEOTIDE SEQUENCE [LARGE SCALE GENOMIC DNA]</scope>
    <source>
        <strain evidence="6 7">DSM 15114</strain>
    </source>
</reference>
<dbReference type="Proteomes" id="UP000434582">
    <property type="component" value="Unassembled WGS sequence"/>
</dbReference>
<feature type="region of interest" description="Disordered" evidence="4">
    <location>
        <begin position="131"/>
        <end position="191"/>
    </location>
</feature>
<dbReference type="InterPro" id="IPR002068">
    <property type="entry name" value="A-crystallin/Hsp20_dom"/>
</dbReference>
<accession>A0A7X1ZD73</accession>
<keyword evidence="1" id="KW-0346">Stress response</keyword>
<evidence type="ECO:0000313" key="6">
    <source>
        <dbReference type="EMBL" id="MQX35070.1"/>
    </source>
</evidence>
<dbReference type="PANTHER" id="PTHR47062:SF1">
    <property type="entry name" value="SMALL HEAT SHOCK PROTEIN IBPA"/>
    <property type="match status" value="1"/>
</dbReference>
<feature type="domain" description="SHSP" evidence="5">
    <location>
        <begin position="27"/>
        <end position="137"/>
    </location>
</feature>
<evidence type="ECO:0000256" key="1">
    <source>
        <dbReference type="ARBA" id="ARBA00023016"/>
    </source>
</evidence>
<dbReference type="RefSeq" id="WP_153340139.1">
    <property type="nucleotide sequence ID" value="NZ_WIVE01000001.1"/>
</dbReference>
<dbReference type="PANTHER" id="PTHR47062">
    <property type="match status" value="1"/>
</dbReference>
<gene>
    <name evidence="6" type="ORF">GHC57_00910</name>
</gene>
<feature type="compositionally biased region" description="Basic and acidic residues" evidence="4">
    <location>
        <begin position="182"/>
        <end position="191"/>
    </location>
</feature>
<dbReference type="Gene3D" id="2.60.40.790">
    <property type="match status" value="1"/>
</dbReference>
<proteinExistence type="inferred from homology"/>
<organism evidence="6 7">
    <name type="scientific">Roseospira navarrensis</name>
    <dbReference type="NCBI Taxonomy" id="140058"/>
    <lineage>
        <taxon>Bacteria</taxon>
        <taxon>Pseudomonadati</taxon>
        <taxon>Pseudomonadota</taxon>
        <taxon>Alphaproteobacteria</taxon>
        <taxon>Rhodospirillales</taxon>
        <taxon>Rhodospirillaceae</taxon>
        <taxon>Roseospira</taxon>
    </lineage>
</organism>
<comment type="similarity">
    <text evidence="2 3">Belongs to the small heat shock protein (HSP20) family.</text>
</comment>
<evidence type="ECO:0000256" key="3">
    <source>
        <dbReference type="RuleBase" id="RU003616"/>
    </source>
</evidence>
<name>A0A7X1ZD73_9PROT</name>
<comment type="caution">
    <text evidence="6">The sequence shown here is derived from an EMBL/GenBank/DDBJ whole genome shotgun (WGS) entry which is preliminary data.</text>
</comment>
<dbReference type="OrthoDB" id="9810618at2"/>
<dbReference type="SUPFAM" id="SSF49764">
    <property type="entry name" value="HSP20-like chaperones"/>
    <property type="match status" value="1"/>
</dbReference>
<dbReference type="AlphaFoldDB" id="A0A7X1ZD73"/>
<evidence type="ECO:0000256" key="4">
    <source>
        <dbReference type="SAM" id="MobiDB-lite"/>
    </source>
</evidence>
<evidence type="ECO:0000256" key="2">
    <source>
        <dbReference type="PROSITE-ProRule" id="PRU00285"/>
    </source>
</evidence>
<evidence type="ECO:0000259" key="5">
    <source>
        <dbReference type="PROSITE" id="PS01031"/>
    </source>
</evidence>
<feature type="compositionally biased region" description="Low complexity" evidence="4">
    <location>
        <begin position="143"/>
        <end position="152"/>
    </location>
</feature>
<protein>
    <submittedName>
        <fullName evidence="6">Hsp20 family protein</fullName>
    </submittedName>
</protein>
<dbReference type="Pfam" id="PF00011">
    <property type="entry name" value="HSP20"/>
    <property type="match status" value="1"/>
</dbReference>
<keyword evidence="7" id="KW-1185">Reference proteome</keyword>
<dbReference type="CDD" id="cd06470">
    <property type="entry name" value="ACD_IbpA-B_like"/>
    <property type="match status" value="1"/>
</dbReference>
<sequence length="191" mass="21215">MTRVTGFNSPLLVGFDHFERLLDRVQKSQPEGYPPYNIEQLSETRLRVTLAVAGFSEDDLSVSVEDNQLVVRGRQSPDDGERVFLHRGIAARQFQRAFVLAEGMEILGARLETGLLHIDLDRPMPEPRVRRVPIQGEGDRAGTRAAPAASATIDVDEGAADPEPPTRRPQKQKTAQTRSRLALKETGHDPE</sequence>